<sequence length="246" mass="27843">MIEVINLSKTYKNSTFGITKINFTIKPSDVVAFVGNNGAGKTTTIKAIFNELKISEGEVLFDGESIFENENLKKVAFFPDSNNIGLSVKAKDYIFYHGYVMCMKKNDIQERLNQIAKSLNIENLLNNKIINLSAGQKKQIILASVLIQKPQYIFFDEPTANLDVESKIEFMKTIEEIHQAGIGILIASHVLEELQQVANKLVLIDQGKIVFSQEIDKSKDDILQIYLKHHTKKEGNIKLEDVLRPR</sequence>
<reference evidence="6 7" key="1">
    <citation type="submission" date="2017-11" db="EMBL/GenBank/DDBJ databases">
        <title>Complete genome sequence of Spiroplasma clarkii CN-5 (DSM 19994).</title>
        <authorList>
            <person name="Tsai Y.-M."/>
            <person name="Chang A."/>
            <person name="Lo W.-S."/>
            <person name="Kuo C.-H."/>
        </authorList>
    </citation>
    <scope>NUCLEOTIDE SEQUENCE [LARGE SCALE GENOMIC DNA]</scope>
    <source>
        <strain evidence="6 7">CN-5</strain>
    </source>
</reference>
<evidence type="ECO:0000256" key="1">
    <source>
        <dbReference type="ARBA" id="ARBA00005417"/>
    </source>
</evidence>
<proteinExistence type="inferred from homology"/>
<gene>
    <name evidence="6" type="ORF">SCLAR_v1c10520</name>
</gene>
<dbReference type="InterPro" id="IPR027417">
    <property type="entry name" value="P-loop_NTPase"/>
</dbReference>
<dbReference type="RefSeq" id="WP_100254892.1">
    <property type="nucleotide sequence ID" value="NZ_CP024870.1"/>
</dbReference>
<feature type="domain" description="ABC transporter" evidence="5">
    <location>
        <begin position="2"/>
        <end position="231"/>
    </location>
</feature>
<keyword evidence="7" id="KW-1185">Reference proteome</keyword>
<dbReference type="InterPro" id="IPR003593">
    <property type="entry name" value="AAA+_ATPase"/>
</dbReference>
<name>A0A2K8KJ85_9MOLU</name>
<accession>A0A2K8KJ85</accession>
<evidence type="ECO:0000256" key="4">
    <source>
        <dbReference type="ARBA" id="ARBA00022840"/>
    </source>
</evidence>
<dbReference type="CDD" id="cd03225">
    <property type="entry name" value="ABC_cobalt_CbiO_domain1"/>
    <property type="match status" value="1"/>
</dbReference>
<dbReference type="PANTHER" id="PTHR42711:SF5">
    <property type="entry name" value="ABC TRANSPORTER ATP-BINDING PROTEIN NATA"/>
    <property type="match status" value="1"/>
</dbReference>
<keyword evidence="3" id="KW-0547">Nucleotide-binding</keyword>
<evidence type="ECO:0000259" key="5">
    <source>
        <dbReference type="PROSITE" id="PS50893"/>
    </source>
</evidence>
<evidence type="ECO:0000313" key="6">
    <source>
        <dbReference type="EMBL" id="ATX71352.1"/>
    </source>
</evidence>
<keyword evidence="4 6" id="KW-0067">ATP-binding</keyword>
<dbReference type="Proteomes" id="UP000231179">
    <property type="component" value="Chromosome"/>
</dbReference>
<dbReference type="GO" id="GO:0016887">
    <property type="term" value="F:ATP hydrolysis activity"/>
    <property type="evidence" value="ECO:0007669"/>
    <property type="project" value="InterPro"/>
</dbReference>
<evidence type="ECO:0000313" key="7">
    <source>
        <dbReference type="Proteomes" id="UP000231179"/>
    </source>
</evidence>
<dbReference type="GO" id="GO:0022857">
    <property type="term" value="F:transmembrane transporter activity"/>
    <property type="evidence" value="ECO:0007669"/>
    <property type="project" value="UniProtKB-ARBA"/>
</dbReference>
<dbReference type="Gene3D" id="3.40.50.300">
    <property type="entry name" value="P-loop containing nucleotide triphosphate hydrolases"/>
    <property type="match status" value="1"/>
</dbReference>
<dbReference type="Pfam" id="PF00005">
    <property type="entry name" value="ABC_tran"/>
    <property type="match status" value="1"/>
</dbReference>
<dbReference type="AlphaFoldDB" id="A0A2K8KJ85"/>
<dbReference type="SUPFAM" id="SSF52540">
    <property type="entry name" value="P-loop containing nucleoside triphosphate hydrolases"/>
    <property type="match status" value="1"/>
</dbReference>
<dbReference type="PROSITE" id="PS50893">
    <property type="entry name" value="ABC_TRANSPORTER_2"/>
    <property type="match status" value="1"/>
</dbReference>
<dbReference type="InterPro" id="IPR050763">
    <property type="entry name" value="ABC_transporter_ATP-binding"/>
</dbReference>
<keyword evidence="2" id="KW-0813">Transport</keyword>
<comment type="similarity">
    <text evidence="1">Belongs to the ABC transporter superfamily.</text>
</comment>
<dbReference type="EMBL" id="CP024870">
    <property type="protein sequence ID" value="ATX71352.1"/>
    <property type="molecule type" value="Genomic_DNA"/>
</dbReference>
<dbReference type="InterPro" id="IPR015856">
    <property type="entry name" value="ABC_transpr_CbiO/EcfA_su"/>
</dbReference>
<evidence type="ECO:0000256" key="2">
    <source>
        <dbReference type="ARBA" id="ARBA00022448"/>
    </source>
</evidence>
<evidence type="ECO:0000256" key="3">
    <source>
        <dbReference type="ARBA" id="ARBA00022741"/>
    </source>
</evidence>
<dbReference type="PANTHER" id="PTHR42711">
    <property type="entry name" value="ABC TRANSPORTER ATP-BINDING PROTEIN"/>
    <property type="match status" value="1"/>
</dbReference>
<dbReference type="GO" id="GO:0005524">
    <property type="term" value="F:ATP binding"/>
    <property type="evidence" value="ECO:0007669"/>
    <property type="project" value="UniProtKB-KW"/>
</dbReference>
<dbReference type="SMART" id="SM00382">
    <property type="entry name" value="AAA"/>
    <property type="match status" value="1"/>
</dbReference>
<dbReference type="InterPro" id="IPR003439">
    <property type="entry name" value="ABC_transporter-like_ATP-bd"/>
</dbReference>
<protein>
    <submittedName>
        <fullName evidence="6">ABC transporter ATP-binding protein</fullName>
    </submittedName>
</protein>
<organism evidence="6 7">
    <name type="scientific">Spiroplasma clarkii</name>
    <dbReference type="NCBI Taxonomy" id="2139"/>
    <lineage>
        <taxon>Bacteria</taxon>
        <taxon>Bacillati</taxon>
        <taxon>Mycoplasmatota</taxon>
        <taxon>Mollicutes</taxon>
        <taxon>Entomoplasmatales</taxon>
        <taxon>Spiroplasmataceae</taxon>
        <taxon>Spiroplasma</taxon>
    </lineage>
</organism>
<dbReference type="GO" id="GO:0016020">
    <property type="term" value="C:membrane"/>
    <property type="evidence" value="ECO:0007669"/>
    <property type="project" value="InterPro"/>
</dbReference>